<keyword evidence="3" id="KW-1185">Reference proteome</keyword>
<evidence type="ECO:0000313" key="2">
    <source>
        <dbReference type="EMBL" id="KAF5577449.1"/>
    </source>
</evidence>
<dbReference type="InterPro" id="IPR015943">
    <property type="entry name" value="WD40/YVTN_repeat-like_dom_sf"/>
</dbReference>
<feature type="signal peptide" evidence="1">
    <location>
        <begin position="1"/>
        <end position="20"/>
    </location>
</feature>
<sequence length="759" mass="81882">MLSSGFLLPALLWLAQEASSHPACKPGMNSNAMMGKAIYVLTNEKANGVLAIPIGQDGTLSKGKVTMTGGAGSVAVDADGKPATPDALISQSSLTIAGNNIFAVNAGSNTLSMLRVSRSDPTKLQMVGKPVQVPGEFPNTVAASAKNGVVCVGSTGAKAGVSCSSFSRQGLSAMDELRPIDLGQTTPPAGPTNTLSQVLFSEDESMLFTMVKGDPAVNNTGFISVANVEMNNGVAAVSKQDARSSPEGTAVLFGSQVIPGTSKVFATDASFGAAILDVNPNSCEATTAAKGAVEGQTATCWVAISPATKSAFVTDVGRNRVVEMSLDDASVVSELDLTCNGDPGLIDLAASGNFLYALSPGNGTTQAAVTVLDVSGGSGSAKMVQHFELAGMASNTAMGMKVMPTMDPLSDFNVCTICGISLDRPEGWKTDVIALSGPHWPHRFKSSPSLRVNSVEVSRHAPKRGGYKNSLTLLHQEKAIYPHTSYSLNEESRDPSEWEGMMFLCLHAACEDLANRVIKNSYKASLSHKHTEFPFRRFIPGIPENLPGQPFSIGLGRYFVPSHIVRMQLSGDYEYGWWNENPITIPNLSTLLIANLETEKDVSGELPKRLSGFKKRFERLPPELKNLVCSFLHQHQLPLTCTYIMPQSTWKQMFFQIPFLWDLDIKEIHDKTSVGDMGAQNWDWEKITRQVVTPPEVTPRYLLGGGCSYENVGLSVPGGFTNRRRIWQILEEMYPNDNYFTTFSFPRILRYFISLVMFS</sequence>
<gene>
    <name evidence="2" type="ORF">FPANT_10410</name>
</gene>
<keyword evidence="1" id="KW-0732">Signal</keyword>
<dbReference type="SUPFAM" id="SSF75011">
    <property type="entry name" value="3-carboxy-cis,cis-mucoante lactonizing enzyme"/>
    <property type="match status" value="1"/>
</dbReference>
<dbReference type="Gene3D" id="2.130.10.10">
    <property type="entry name" value="YVTN repeat-like/Quinoprotein amine dehydrogenase"/>
    <property type="match status" value="1"/>
</dbReference>
<protein>
    <submittedName>
        <fullName evidence="2">Uncharacterized protein</fullName>
    </submittedName>
</protein>
<feature type="chain" id="PRO_5034670763" evidence="1">
    <location>
        <begin position="21"/>
        <end position="759"/>
    </location>
</feature>
<reference evidence="2 3" key="1">
    <citation type="submission" date="2020-05" db="EMBL/GenBank/DDBJ databases">
        <title>Identification and distribution of gene clusters putatively required for synthesis of sphingolipid metabolism inhibitors in phylogenetically diverse species of the filamentous fungus Fusarium.</title>
        <authorList>
            <person name="Kim H.-S."/>
            <person name="Busman M."/>
            <person name="Brown D.W."/>
            <person name="Divon H."/>
            <person name="Uhlig S."/>
            <person name="Proctor R.H."/>
        </authorList>
    </citation>
    <scope>NUCLEOTIDE SEQUENCE [LARGE SCALE GENOMIC DNA]</scope>
    <source>
        <strain evidence="2 3">NRRL 25211</strain>
    </source>
</reference>
<proteinExistence type="predicted"/>
<dbReference type="Proteomes" id="UP000544095">
    <property type="component" value="Unassembled WGS sequence"/>
</dbReference>
<accession>A0A8H5NTD2</accession>
<name>A0A8H5NTD2_9HYPO</name>
<evidence type="ECO:0000256" key="1">
    <source>
        <dbReference type="SAM" id="SignalP"/>
    </source>
</evidence>
<comment type="caution">
    <text evidence="2">The sequence shown here is derived from an EMBL/GenBank/DDBJ whole genome shotgun (WGS) entry which is preliminary data.</text>
</comment>
<evidence type="ECO:0000313" key="3">
    <source>
        <dbReference type="Proteomes" id="UP000544095"/>
    </source>
</evidence>
<dbReference type="AlphaFoldDB" id="A0A8H5NTD2"/>
<dbReference type="EMBL" id="JAAOAR010000591">
    <property type="protein sequence ID" value="KAF5577449.1"/>
    <property type="molecule type" value="Genomic_DNA"/>
</dbReference>
<organism evidence="2 3">
    <name type="scientific">Fusarium pseudoanthophilum</name>
    <dbReference type="NCBI Taxonomy" id="48495"/>
    <lineage>
        <taxon>Eukaryota</taxon>
        <taxon>Fungi</taxon>
        <taxon>Dikarya</taxon>
        <taxon>Ascomycota</taxon>
        <taxon>Pezizomycotina</taxon>
        <taxon>Sordariomycetes</taxon>
        <taxon>Hypocreomycetidae</taxon>
        <taxon>Hypocreales</taxon>
        <taxon>Nectriaceae</taxon>
        <taxon>Fusarium</taxon>
        <taxon>Fusarium fujikuroi species complex</taxon>
    </lineage>
</organism>